<keyword evidence="3" id="KW-1185">Reference proteome</keyword>
<dbReference type="EMBL" id="JARYZI010000002">
    <property type="protein sequence ID" value="MDH8677364.1"/>
    <property type="molecule type" value="Genomic_DNA"/>
</dbReference>
<organism evidence="2 3">
    <name type="scientific">Fusibacter bizertensis</name>
    <dbReference type="NCBI Taxonomy" id="1488331"/>
    <lineage>
        <taxon>Bacteria</taxon>
        <taxon>Bacillati</taxon>
        <taxon>Bacillota</taxon>
        <taxon>Clostridia</taxon>
        <taxon>Eubacteriales</taxon>
        <taxon>Eubacteriales Family XII. Incertae Sedis</taxon>
        <taxon>Fusibacter</taxon>
    </lineage>
</organism>
<dbReference type="InterPro" id="IPR050270">
    <property type="entry name" value="DegV_domain_contain"/>
</dbReference>
<comment type="caution">
    <text evidence="2">The sequence shown here is derived from an EMBL/GenBank/DDBJ whole genome shotgun (WGS) entry which is preliminary data.</text>
</comment>
<evidence type="ECO:0000256" key="1">
    <source>
        <dbReference type="ARBA" id="ARBA00023121"/>
    </source>
</evidence>
<dbReference type="Pfam" id="PF02645">
    <property type="entry name" value="DegV"/>
    <property type="match status" value="1"/>
</dbReference>
<keyword evidence="1" id="KW-0446">Lipid-binding</keyword>
<gene>
    <name evidence="2" type="ORF">QE109_04345</name>
</gene>
<proteinExistence type="predicted"/>
<dbReference type="PROSITE" id="PS51482">
    <property type="entry name" value="DEGV"/>
    <property type="match status" value="1"/>
</dbReference>
<protein>
    <submittedName>
        <fullName evidence="2">DegV family protein</fullName>
    </submittedName>
</protein>
<sequence>MIKLIADSTCDLSQEIIDKYKVGIAPLSINIDGKTYRDRIDITADMFFAKIAEYKTHPTTAMPSPAVFIELFEQAYTSGCKEILCICMSSKTSGSYQSAMIAKEYFTEEHKGESYKIHVVDSTSMSHGSGWLIIKSARLIEKGASFDEVVAYNEKYKRNVKHFLSVDDLDNLVRSGRLRYGSALIGKIMKVKPIMTMKQGEGAIVSKERGRKAVLKHYINAFKARVDLTETDFVIVGYTSDKLYAENLVHLIENETDFKGEILVMQMGVAVGTHVGLGGLSFYFLEKPHIKDGLLINNIHKIKDNFEK</sequence>
<reference evidence="2 3" key="1">
    <citation type="submission" date="2023-04" db="EMBL/GenBank/DDBJ databases">
        <title>Fusibacter bizertensis strain WBS, isolated from littoral bottom sediments of the Arctic seas - biochemical and genomic analysis.</title>
        <authorList>
            <person name="Brioukhanov A.L."/>
        </authorList>
    </citation>
    <scope>NUCLEOTIDE SEQUENCE [LARGE SCALE GENOMIC DNA]</scope>
    <source>
        <strain evidence="2 3">WBS</strain>
    </source>
</reference>
<dbReference type="Gene3D" id="3.30.1180.10">
    <property type="match status" value="1"/>
</dbReference>
<dbReference type="InterPro" id="IPR003797">
    <property type="entry name" value="DegV"/>
</dbReference>
<dbReference type="NCBIfam" id="TIGR00762">
    <property type="entry name" value="DegV"/>
    <property type="match status" value="1"/>
</dbReference>
<evidence type="ECO:0000313" key="3">
    <source>
        <dbReference type="Proteomes" id="UP001158045"/>
    </source>
</evidence>
<dbReference type="Gene3D" id="3.40.50.10170">
    <property type="match status" value="1"/>
</dbReference>
<evidence type="ECO:0000313" key="2">
    <source>
        <dbReference type="EMBL" id="MDH8677364.1"/>
    </source>
</evidence>
<dbReference type="PANTHER" id="PTHR33434">
    <property type="entry name" value="DEGV DOMAIN-CONTAINING PROTEIN DR_1986-RELATED"/>
    <property type="match status" value="1"/>
</dbReference>
<dbReference type="InterPro" id="IPR043168">
    <property type="entry name" value="DegV_C"/>
</dbReference>
<dbReference type="Proteomes" id="UP001158045">
    <property type="component" value="Unassembled WGS sequence"/>
</dbReference>
<accession>A0ABT6NAD3</accession>
<dbReference type="PANTHER" id="PTHR33434:SF2">
    <property type="entry name" value="FATTY ACID-BINDING PROTEIN TM_1468"/>
    <property type="match status" value="1"/>
</dbReference>
<dbReference type="RefSeq" id="WP_281093175.1">
    <property type="nucleotide sequence ID" value="NZ_JARYZI010000002.1"/>
</dbReference>
<dbReference type="SUPFAM" id="SSF82549">
    <property type="entry name" value="DAK1/DegV-like"/>
    <property type="match status" value="1"/>
</dbReference>
<name>A0ABT6NAD3_9FIRM</name>